<evidence type="ECO:0000256" key="1">
    <source>
        <dbReference type="SAM" id="Phobius"/>
    </source>
</evidence>
<feature type="transmembrane region" description="Helical" evidence="1">
    <location>
        <begin position="108"/>
        <end position="127"/>
    </location>
</feature>
<accession>A0A6I3L6F1</accession>
<dbReference type="Proteomes" id="UP000432464">
    <property type="component" value="Unassembled WGS sequence"/>
</dbReference>
<keyword evidence="3" id="KW-1185">Reference proteome</keyword>
<comment type="caution">
    <text evidence="2">The sequence shown here is derived from an EMBL/GenBank/DDBJ whole genome shotgun (WGS) entry which is preliminary data.</text>
</comment>
<dbReference type="RefSeq" id="WP_154790962.1">
    <property type="nucleotide sequence ID" value="NZ_WMBB01000015.1"/>
</dbReference>
<name>A0A6I3L6F1_9NOCA</name>
<proteinExistence type="predicted"/>
<feature type="transmembrane region" description="Helical" evidence="1">
    <location>
        <begin position="71"/>
        <end position="96"/>
    </location>
</feature>
<keyword evidence="1" id="KW-0472">Membrane</keyword>
<feature type="transmembrane region" description="Helical" evidence="1">
    <location>
        <begin position="21"/>
        <end position="43"/>
    </location>
</feature>
<dbReference type="AlphaFoldDB" id="A0A6I3L6F1"/>
<keyword evidence="1" id="KW-1133">Transmembrane helix</keyword>
<sequence length="170" mass="17964">MNPMVPPGISRPVPEDVRTACQLWYVALGVGLVQLIASLVAQFGQRQDLAQRMFDQVEQQRPAVTLTQVQAWMAIVFVLVGVFWLMLTGAGVAVVYQLGRGKAWARALLTGFGVFLVLGAAGTLFGIGVEEGAAALVAGGAGIVQAVLAGGAVFLCYRSESEAFFRPGPR</sequence>
<protein>
    <submittedName>
        <fullName evidence="2">Uncharacterized protein</fullName>
    </submittedName>
</protein>
<evidence type="ECO:0000313" key="2">
    <source>
        <dbReference type="EMBL" id="MTE16540.1"/>
    </source>
</evidence>
<reference evidence="2 3" key="1">
    <citation type="submission" date="2019-11" db="EMBL/GenBank/DDBJ databases">
        <title>Nocardia sp. nov. CT2-14 isolated from soil.</title>
        <authorList>
            <person name="Kanchanasin P."/>
            <person name="Tanasupawat S."/>
            <person name="Yuki M."/>
            <person name="Kudo T."/>
        </authorList>
    </citation>
    <scope>NUCLEOTIDE SEQUENCE [LARGE SCALE GENOMIC DNA]</scope>
    <source>
        <strain evidence="2 3">CT2-14</strain>
    </source>
</reference>
<organism evidence="2 3">
    <name type="scientific">Nocardia aurantiaca</name>
    <dbReference type="NCBI Taxonomy" id="2675850"/>
    <lineage>
        <taxon>Bacteria</taxon>
        <taxon>Bacillati</taxon>
        <taxon>Actinomycetota</taxon>
        <taxon>Actinomycetes</taxon>
        <taxon>Mycobacteriales</taxon>
        <taxon>Nocardiaceae</taxon>
        <taxon>Nocardia</taxon>
    </lineage>
</organism>
<keyword evidence="1" id="KW-0812">Transmembrane</keyword>
<feature type="transmembrane region" description="Helical" evidence="1">
    <location>
        <begin position="133"/>
        <end position="157"/>
    </location>
</feature>
<dbReference type="EMBL" id="WMBB01000015">
    <property type="protein sequence ID" value="MTE16540.1"/>
    <property type="molecule type" value="Genomic_DNA"/>
</dbReference>
<gene>
    <name evidence="2" type="ORF">GLP40_27730</name>
</gene>
<evidence type="ECO:0000313" key="3">
    <source>
        <dbReference type="Proteomes" id="UP000432464"/>
    </source>
</evidence>